<evidence type="ECO:0000313" key="3">
    <source>
        <dbReference type="EMBL" id="KAL3777785.1"/>
    </source>
</evidence>
<feature type="region of interest" description="Disordered" evidence="1">
    <location>
        <begin position="207"/>
        <end position="237"/>
    </location>
</feature>
<feature type="compositionally biased region" description="Basic residues" evidence="1">
    <location>
        <begin position="55"/>
        <end position="66"/>
    </location>
</feature>
<evidence type="ECO:0000256" key="1">
    <source>
        <dbReference type="SAM" id="MobiDB-lite"/>
    </source>
</evidence>
<evidence type="ECO:0000313" key="4">
    <source>
        <dbReference type="Proteomes" id="UP001530315"/>
    </source>
</evidence>
<dbReference type="EMBL" id="JALLAZ020001266">
    <property type="protein sequence ID" value="KAL3777785.1"/>
    <property type="molecule type" value="Genomic_DNA"/>
</dbReference>
<feature type="region of interest" description="Disordered" evidence="1">
    <location>
        <begin position="252"/>
        <end position="282"/>
    </location>
</feature>
<feature type="compositionally biased region" description="Basic residues" evidence="1">
    <location>
        <begin position="212"/>
        <end position="230"/>
    </location>
</feature>
<gene>
    <name evidence="3" type="ORF">ACHAW5_003515</name>
</gene>
<evidence type="ECO:0000256" key="2">
    <source>
        <dbReference type="SAM" id="SignalP"/>
    </source>
</evidence>
<feature type="signal peptide" evidence="2">
    <location>
        <begin position="1"/>
        <end position="21"/>
    </location>
</feature>
<organism evidence="3 4">
    <name type="scientific">Stephanodiscus triporus</name>
    <dbReference type="NCBI Taxonomy" id="2934178"/>
    <lineage>
        <taxon>Eukaryota</taxon>
        <taxon>Sar</taxon>
        <taxon>Stramenopiles</taxon>
        <taxon>Ochrophyta</taxon>
        <taxon>Bacillariophyta</taxon>
        <taxon>Coscinodiscophyceae</taxon>
        <taxon>Thalassiosirophycidae</taxon>
        <taxon>Stephanodiscales</taxon>
        <taxon>Stephanodiscaceae</taxon>
        <taxon>Stephanodiscus</taxon>
    </lineage>
</organism>
<dbReference type="AlphaFoldDB" id="A0ABD3NP17"/>
<proteinExistence type="predicted"/>
<keyword evidence="2" id="KW-0732">Signal</keyword>
<sequence length="322" mass="35110">MTTGVLWLAILLLCLAIAASALSNRPAVIGIARRDAVARGLGPPPHGGPPPPPPSRRRRRLRRPRHTATAGGGTSEQARRARPVATPKLAFNVPPGPQVYPRSCAGRGRYHDLPRLRLPSAAISKDRIASDLDVPGFQRLSIAMVGDGTEAANYVMDVDRVTGLEDRGTSMSTSIDSHLGYRAVRGISIDFVPQRTRNANRIEIFCNARSPNRSRRRRRRRRRPTARHRSSSTSSPPIFVCSEHVRQVTSTVARVRRRGRSRGTTRTTGRGGGDGGGAREDDGNLLTAAYLDAGDPMFFDEPNRPVIVYSHDLVATGECPKK</sequence>
<keyword evidence="4" id="KW-1185">Reference proteome</keyword>
<feature type="compositionally biased region" description="Pro residues" evidence="1">
    <location>
        <begin position="42"/>
        <end position="54"/>
    </location>
</feature>
<feature type="region of interest" description="Disordered" evidence="1">
    <location>
        <begin position="39"/>
        <end position="83"/>
    </location>
</feature>
<feature type="chain" id="PRO_5044792170" evidence="2">
    <location>
        <begin position="22"/>
        <end position="322"/>
    </location>
</feature>
<reference evidence="3 4" key="1">
    <citation type="submission" date="2024-10" db="EMBL/GenBank/DDBJ databases">
        <title>Updated reference genomes for cyclostephanoid diatoms.</title>
        <authorList>
            <person name="Roberts W.R."/>
            <person name="Alverson A.J."/>
        </authorList>
    </citation>
    <scope>NUCLEOTIDE SEQUENCE [LARGE SCALE GENOMIC DNA]</scope>
    <source>
        <strain evidence="3 4">AJA276-08</strain>
    </source>
</reference>
<name>A0ABD3NP17_9STRA</name>
<accession>A0ABD3NP17</accession>
<protein>
    <submittedName>
        <fullName evidence="3">Uncharacterized protein</fullName>
    </submittedName>
</protein>
<dbReference type="Proteomes" id="UP001530315">
    <property type="component" value="Unassembled WGS sequence"/>
</dbReference>
<feature type="compositionally biased region" description="Basic residues" evidence="1">
    <location>
        <begin position="254"/>
        <end position="263"/>
    </location>
</feature>
<comment type="caution">
    <text evidence="3">The sequence shown here is derived from an EMBL/GenBank/DDBJ whole genome shotgun (WGS) entry which is preliminary data.</text>
</comment>